<accession>A0A9P5L8N4</accession>
<dbReference type="AlphaFoldDB" id="A0A9P5L8N4"/>
<dbReference type="EMBL" id="JAANBB010000106">
    <property type="protein sequence ID" value="KAF7550095.1"/>
    <property type="molecule type" value="Genomic_DNA"/>
</dbReference>
<dbReference type="InterPro" id="IPR046541">
    <property type="entry name" value="DUF6606"/>
</dbReference>
<proteinExistence type="predicted"/>
<comment type="caution">
    <text evidence="2">The sequence shown here is derived from an EMBL/GenBank/DDBJ whole genome shotgun (WGS) entry which is preliminary data.</text>
</comment>
<dbReference type="OrthoDB" id="3182339at2759"/>
<gene>
    <name evidence="2" type="ORF">G7Z17_g5938</name>
</gene>
<name>A0A9P5L8N4_9HYPO</name>
<dbReference type="Proteomes" id="UP000722485">
    <property type="component" value="Unassembled WGS sequence"/>
</dbReference>
<dbReference type="Pfam" id="PF20255">
    <property type="entry name" value="DUF6606"/>
    <property type="match status" value="1"/>
</dbReference>
<organism evidence="2 3">
    <name type="scientific">Cylindrodendrum hubeiense</name>
    <dbReference type="NCBI Taxonomy" id="595255"/>
    <lineage>
        <taxon>Eukaryota</taxon>
        <taxon>Fungi</taxon>
        <taxon>Dikarya</taxon>
        <taxon>Ascomycota</taxon>
        <taxon>Pezizomycotina</taxon>
        <taxon>Sordariomycetes</taxon>
        <taxon>Hypocreomycetidae</taxon>
        <taxon>Hypocreales</taxon>
        <taxon>Nectriaceae</taxon>
        <taxon>Cylindrodendrum</taxon>
    </lineage>
</organism>
<reference evidence="2" key="1">
    <citation type="submission" date="2020-03" db="EMBL/GenBank/DDBJ databases">
        <title>Draft Genome Sequence of Cylindrodendrum hubeiense.</title>
        <authorList>
            <person name="Buettner E."/>
            <person name="Kellner H."/>
        </authorList>
    </citation>
    <scope>NUCLEOTIDE SEQUENCE</scope>
    <source>
        <strain evidence="2">IHI 201604</strain>
    </source>
</reference>
<evidence type="ECO:0000313" key="2">
    <source>
        <dbReference type="EMBL" id="KAF7550095.1"/>
    </source>
</evidence>
<evidence type="ECO:0000259" key="1">
    <source>
        <dbReference type="Pfam" id="PF20255"/>
    </source>
</evidence>
<sequence length="622" mass="71363">MATSTPAHKHTDLSLKEALYNHLVLPPQLPHREDPNLVEIENALIDRVLASARYLRDIHEDSARPSWDAVCRSIQATKGIHFGGRVDRSVLSRELNALGENDFLIVHVQCQNCALYIRRSKDPVHGPSIIFEAFEASARNEEILLAENALQWDFPGCAVAVPVATFFDEGFIDGLSSFIENASRESIKDFSAHTFKAGATIVEYRNTPEPALISSMLMGFLQSNGRRFAPKLLQKKVRDDVCWKNARSPWRRLPYWLVLRVAISRFLSQQLGGEVGRAEYKFFIAHLLADFLLGFQGADTKIERLDYLKKKICRRLVKLEVDKERAQSPITVIQIESLFVRLDPWLHRAVDAASEFIEASWRRQKLNMEKKVPSLPRQASPTDVCLDLHVSGQCLQSILTGWAKPRKREVELSHSVGVDEAAKKHLNSFAQLHFELVDSEKDCEQFCAEPPSTSAREQRKIIGQASQRIYSYLDKAMKVYQNNLQLMSIAILNVMDLWVKIDQDACRLYPLLREYHPVFHPNMLDVLLTRNFDDMVRVQRIQLYLQDRIAGCERSVPDIFGDPVRGSFGQRFYDESPESDQLKRLHEDILYKAEKMRLAKEKEWKAKSRDLDNALLIFVLPR</sequence>
<protein>
    <recommendedName>
        <fullName evidence="1">DUF6606 domain-containing protein</fullName>
    </recommendedName>
</protein>
<evidence type="ECO:0000313" key="3">
    <source>
        <dbReference type="Proteomes" id="UP000722485"/>
    </source>
</evidence>
<feature type="domain" description="DUF6606" evidence="1">
    <location>
        <begin position="19"/>
        <end position="292"/>
    </location>
</feature>
<keyword evidence="3" id="KW-1185">Reference proteome</keyword>